<comment type="caution">
    <text evidence="1">The sequence shown here is derived from an EMBL/GenBank/DDBJ whole genome shotgun (WGS) entry which is preliminary data.</text>
</comment>
<dbReference type="EMBL" id="JRUQ01000029">
    <property type="protein sequence ID" value="KGT94249.1"/>
    <property type="molecule type" value="Genomic_DNA"/>
</dbReference>
<dbReference type="Proteomes" id="UP000030351">
    <property type="component" value="Unassembled WGS sequence"/>
</dbReference>
<keyword evidence="2" id="KW-1185">Reference proteome</keyword>
<dbReference type="NCBIfam" id="NF007904">
    <property type="entry name" value="PRK10613.1"/>
    <property type="match status" value="1"/>
</dbReference>
<organism evidence="1 2">
    <name type="scientific">Erwinia typographi</name>
    <dbReference type="NCBI Taxonomy" id="371042"/>
    <lineage>
        <taxon>Bacteria</taxon>
        <taxon>Pseudomonadati</taxon>
        <taxon>Pseudomonadota</taxon>
        <taxon>Gammaproteobacteria</taxon>
        <taxon>Enterobacterales</taxon>
        <taxon>Erwiniaceae</taxon>
        <taxon>Erwinia</taxon>
    </lineage>
</organism>
<sequence length="74" mass="8401">MSNTDFSTSEETKTLAEEMACMKALVTFMLKGMGQADAGKVIINMERYIDQLTDRRQADVFSSTIKQIKLAYRQ</sequence>
<dbReference type="RefSeq" id="WP_034891918.1">
    <property type="nucleotide sequence ID" value="NZ_JRUQ01000029.1"/>
</dbReference>
<gene>
    <name evidence="1" type="ORF">NG99_10410</name>
</gene>
<name>A0A0A3Z8Y8_9GAMM</name>
<reference evidence="1 2" key="1">
    <citation type="submission" date="2014-10" db="EMBL/GenBank/DDBJ databases">
        <title>Genome sequence of Erwinia typographi M043b.</title>
        <authorList>
            <person name="Chan K.-G."/>
            <person name="Tan W.-S."/>
        </authorList>
    </citation>
    <scope>NUCLEOTIDE SEQUENCE [LARGE SCALE GENOMIC DNA]</scope>
    <source>
        <strain evidence="1 2">M043b</strain>
    </source>
</reference>
<evidence type="ECO:0000313" key="2">
    <source>
        <dbReference type="Proteomes" id="UP000030351"/>
    </source>
</evidence>
<dbReference type="AlphaFoldDB" id="A0A0A3Z8Y8"/>
<dbReference type="eggNOG" id="ENOG50330IE">
    <property type="taxonomic scope" value="Bacteria"/>
</dbReference>
<evidence type="ECO:0008006" key="3">
    <source>
        <dbReference type="Google" id="ProtNLM"/>
    </source>
</evidence>
<dbReference type="Pfam" id="PF10769">
    <property type="entry name" value="DUF2594"/>
    <property type="match status" value="1"/>
</dbReference>
<proteinExistence type="predicted"/>
<protein>
    <recommendedName>
        <fullName evidence="3">DUF2594 family protein</fullName>
    </recommendedName>
</protein>
<dbReference type="InterPro" id="IPR019705">
    <property type="entry name" value="DUF2594"/>
</dbReference>
<dbReference type="STRING" id="371042.NG99_10410"/>
<accession>A0A0A3Z8Y8</accession>
<evidence type="ECO:0000313" key="1">
    <source>
        <dbReference type="EMBL" id="KGT94249.1"/>
    </source>
</evidence>
<dbReference type="OrthoDB" id="6475550at2"/>